<gene>
    <name evidence="2" type="ORF">GM672_11460</name>
</gene>
<evidence type="ECO:0000256" key="1">
    <source>
        <dbReference type="SAM" id="Phobius"/>
    </source>
</evidence>
<keyword evidence="1" id="KW-0812">Transmembrane</keyword>
<dbReference type="OrthoDB" id="6169516at2"/>
<proteinExistence type="predicted"/>
<comment type="caution">
    <text evidence="2">The sequence shown here is derived from an EMBL/GenBank/DDBJ whole genome shotgun (WGS) entry which is preliminary data.</text>
</comment>
<feature type="transmembrane region" description="Helical" evidence="1">
    <location>
        <begin position="109"/>
        <end position="135"/>
    </location>
</feature>
<sequence length="168" mass="18258">MELRMKLHSHRFIPRNADWTVAAIAGFGAGGILMLLELAFCAVMDLDPWRMPRLIAAMIMGDAVLQVGGYSLAVLASALTVHYLLGTFFGLVLCALIAPFQLDSSHGMALLAGAVFGVALYLFNFYVIATVLPWFIEARGWATLLGHVVFGMATALIYRLLERPGRSA</sequence>
<evidence type="ECO:0008006" key="4">
    <source>
        <dbReference type="Google" id="ProtNLM"/>
    </source>
</evidence>
<feature type="transmembrane region" description="Helical" evidence="1">
    <location>
        <begin position="20"/>
        <end position="42"/>
    </location>
</feature>
<accession>A0A6I3SVW3</accession>
<dbReference type="AlphaFoldDB" id="A0A6I3SVW3"/>
<keyword evidence="1" id="KW-0472">Membrane</keyword>
<protein>
    <recommendedName>
        <fullName evidence="4">Sodium:proline symporter</fullName>
    </recommendedName>
</protein>
<dbReference type="Proteomes" id="UP000430634">
    <property type="component" value="Unassembled WGS sequence"/>
</dbReference>
<name>A0A6I3SVW3_9BURK</name>
<organism evidence="2 3">
    <name type="scientific">Pseudoduganella buxea</name>
    <dbReference type="NCBI Taxonomy" id="1949069"/>
    <lineage>
        <taxon>Bacteria</taxon>
        <taxon>Pseudomonadati</taxon>
        <taxon>Pseudomonadota</taxon>
        <taxon>Betaproteobacteria</taxon>
        <taxon>Burkholderiales</taxon>
        <taxon>Oxalobacteraceae</taxon>
        <taxon>Telluria group</taxon>
        <taxon>Pseudoduganella</taxon>
    </lineage>
</organism>
<feature type="transmembrane region" description="Helical" evidence="1">
    <location>
        <begin position="81"/>
        <end position="102"/>
    </location>
</feature>
<evidence type="ECO:0000313" key="2">
    <source>
        <dbReference type="EMBL" id="MTV53343.1"/>
    </source>
</evidence>
<feature type="transmembrane region" description="Helical" evidence="1">
    <location>
        <begin position="141"/>
        <end position="161"/>
    </location>
</feature>
<reference evidence="2 3" key="1">
    <citation type="submission" date="2019-11" db="EMBL/GenBank/DDBJ databases">
        <title>Type strains purchased from KCTC, JCM and DSMZ.</title>
        <authorList>
            <person name="Lu H."/>
        </authorList>
    </citation>
    <scope>NUCLEOTIDE SEQUENCE [LARGE SCALE GENOMIC DNA]</scope>
    <source>
        <strain evidence="2 3">KCTC 52429</strain>
    </source>
</reference>
<keyword evidence="1" id="KW-1133">Transmembrane helix</keyword>
<evidence type="ECO:0000313" key="3">
    <source>
        <dbReference type="Proteomes" id="UP000430634"/>
    </source>
</evidence>
<dbReference type="EMBL" id="WNKZ01000026">
    <property type="protein sequence ID" value="MTV53343.1"/>
    <property type="molecule type" value="Genomic_DNA"/>
</dbReference>